<comment type="caution">
    <text evidence="7">The sequence shown here is derived from an EMBL/GenBank/DDBJ whole genome shotgun (WGS) entry which is preliminary data.</text>
</comment>
<feature type="transmembrane region" description="Helical" evidence="5">
    <location>
        <begin position="204"/>
        <end position="219"/>
    </location>
</feature>
<keyword evidence="8" id="KW-1185">Reference proteome</keyword>
<evidence type="ECO:0000256" key="4">
    <source>
        <dbReference type="ARBA" id="ARBA00023136"/>
    </source>
</evidence>
<dbReference type="Proteomes" id="UP000006316">
    <property type="component" value="Unassembled WGS sequence"/>
</dbReference>
<dbReference type="PANTHER" id="PTHR37422:SF13">
    <property type="entry name" value="LIPOPOLYSACCHARIDE BIOSYNTHESIS PROTEIN PA4999-RELATED"/>
    <property type="match status" value="1"/>
</dbReference>
<reference evidence="7 8" key="1">
    <citation type="journal article" date="2012" name="Front. Microbiol.">
        <title>Redundancy and modularity in membrane-associated dissimilatory nitrate reduction in Bacillus.</title>
        <authorList>
            <person name="Heylen K."/>
            <person name="Keltjens J."/>
        </authorList>
    </citation>
    <scope>NUCLEOTIDE SEQUENCE [LARGE SCALE GENOMIC DNA]</scope>
    <source>
        <strain evidence="8">LMG 21833T</strain>
    </source>
</reference>
<feature type="transmembrane region" description="Helical" evidence="5">
    <location>
        <begin position="256"/>
        <end position="274"/>
    </location>
</feature>
<feature type="transmembrane region" description="Helical" evidence="5">
    <location>
        <begin position="180"/>
        <end position="198"/>
    </location>
</feature>
<dbReference type="STRING" id="1117379.BABA_01535"/>
<dbReference type="RefSeq" id="WP_007083350.1">
    <property type="nucleotide sequence ID" value="NZ_AJLS01000009.1"/>
</dbReference>
<evidence type="ECO:0000256" key="2">
    <source>
        <dbReference type="ARBA" id="ARBA00022692"/>
    </source>
</evidence>
<comment type="subcellular location">
    <subcellularLocation>
        <location evidence="1">Membrane</location>
        <topology evidence="1">Multi-pass membrane protein</topology>
    </subcellularLocation>
</comment>
<dbReference type="AlphaFoldDB" id="K6DSV0"/>
<dbReference type="Gene3D" id="1.25.40.10">
    <property type="entry name" value="Tetratricopeptide repeat domain"/>
    <property type="match status" value="1"/>
</dbReference>
<gene>
    <name evidence="7" type="ORF">BABA_01535</name>
</gene>
<dbReference type="InterPro" id="IPR007016">
    <property type="entry name" value="O-antigen_ligase-rel_domated"/>
</dbReference>
<feature type="transmembrane region" description="Helical" evidence="5">
    <location>
        <begin position="226"/>
        <end position="244"/>
    </location>
</feature>
<dbReference type="SUPFAM" id="SSF48452">
    <property type="entry name" value="TPR-like"/>
    <property type="match status" value="1"/>
</dbReference>
<accession>K6DSV0</accession>
<feature type="transmembrane region" description="Helical" evidence="5">
    <location>
        <begin position="295"/>
        <end position="313"/>
    </location>
</feature>
<organism evidence="7 8">
    <name type="scientific">Neobacillus bataviensis LMG 21833</name>
    <dbReference type="NCBI Taxonomy" id="1117379"/>
    <lineage>
        <taxon>Bacteria</taxon>
        <taxon>Bacillati</taxon>
        <taxon>Bacillota</taxon>
        <taxon>Bacilli</taxon>
        <taxon>Bacillales</taxon>
        <taxon>Bacillaceae</taxon>
        <taxon>Neobacillus</taxon>
    </lineage>
</organism>
<evidence type="ECO:0000256" key="5">
    <source>
        <dbReference type="SAM" id="Phobius"/>
    </source>
</evidence>
<feature type="transmembrane region" description="Helical" evidence="5">
    <location>
        <begin position="450"/>
        <end position="471"/>
    </location>
</feature>
<evidence type="ECO:0000313" key="7">
    <source>
        <dbReference type="EMBL" id="EKN71323.1"/>
    </source>
</evidence>
<name>K6DSV0_9BACI</name>
<keyword evidence="2 5" id="KW-0812">Transmembrane</keyword>
<feature type="transmembrane region" description="Helical" evidence="5">
    <location>
        <begin position="151"/>
        <end position="168"/>
    </location>
</feature>
<keyword evidence="3 5" id="KW-1133">Transmembrane helix</keyword>
<feature type="domain" description="O-antigen ligase-related" evidence="6">
    <location>
        <begin position="186"/>
        <end position="405"/>
    </location>
</feature>
<evidence type="ECO:0000259" key="6">
    <source>
        <dbReference type="Pfam" id="PF04932"/>
    </source>
</evidence>
<dbReference type="OrthoDB" id="1808577at2"/>
<feature type="transmembrane region" description="Helical" evidence="5">
    <location>
        <begin position="85"/>
        <end position="103"/>
    </location>
</feature>
<feature type="transmembrane region" description="Helical" evidence="5">
    <location>
        <begin position="392"/>
        <end position="414"/>
    </location>
</feature>
<dbReference type="InterPro" id="IPR011990">
    <property type="entry name" value="TPR-like_helical_dom_sf"/>
</dbReference>
<protein>
    <submittedName>
        <fullName evidence="7">O-antigen polymerase</fullName>
    </submittedName>
</protein>
<evidence type="ECO:0000256" key="3">
    <source>
        <dbReference type="ARBA" id="ARBA00022989"/>
    </source>
</evidence>
<keyword evidence="4 5" id="KW-0472">Membrane</keyword>
<evidence type="ECO:0000256" key="1">
    <source>
        <dbReference type="ARBA" id="ARBA00004141"/>
    </source>
</evidence>
<sequence>MKWFIFVMLTLIFLITPYQKGLYFSYNTYPIIILLTISCLFFILRLFIKDDSYLLKRYLVVLLLPLCYVFSFPFAESPKGTWDSILRWILYTSFFVLLLWTASKPKIKDFLALVFSILGAFLAFSMLLIYYGWMDYPSAIIVGRFGGVFQYPNTFGMLMALFFFYSLINLTEGKLAGKYLYLHSFLLVPFMVCFIQSYSRGMMLLFPFAWVLGLLLLPLQKQLKYVAYSFISIISSLVICQSILLGESVQSKYPGLLIFVLMIIITITLCTLINQGLTKNYEFFKKEVLTKGRRHLILPLIILVITLVGLLDLKNEGIIYKSLPDKLQDRLAGISLETGSATERFLFVDNALSMSQSSPFFGFGGEGWAAVYKQYQNSPYISNKIHNGYMEWIIDTGWIGFSIFLFVFLYFFYLLIKSYRIQKDSALPVAVIVALIILFSHSFIDFNFSFGSVWLIAFWLLAIGLSNTTTIKESPKKHYGSKSFIKITFGVYALLLLIGLIQSYKFMTARQMFEKANAAKSISVKEHYLTKSVSNDPKNIKYLTDLSLIYSTKFTASKDLIIQQQVKDTLKRMVETEPHNSTVLFHAAKLSEKAGLYDDALSYYNMGLSVDHFNAKLYQDSIALKVNTAMKNIENQNRSKADKLISSALEDYKKEIYWNAQVNKTNAGKAFNSRDFHITPATKDFISLAYFLKKDFRKAIEYSKKNNKNKNMKLTLIALQIISFEKIGEIEKSSKILHDNLPNYKDLTKVVGRLEILVN</sequence>
<feature type="transmembrane region" description="Helical" evidence="5">
    <location>
        <begin position="29"/>
        <end position="48"/>
    </location>
</feature>
<dbReference type="InterPro" id="IPR051533">
    <property type="entry name" value="WaaL-like"/>
</dbReference>
<proteinExistence type="predicted"/>
<dbReference type="Pfam" id="PF04932">
    <property type="entry name" value="Wzy_C"/>
    <property type="match status" value="1"/>
</dbReference>
<feature type="transmembrane region" description="Helical" evidence="5">
    <location>
        <begin position="483"/>
        <end position="504"/>
    </location>
</feature>
<evidence type="ECO:0000313" key="8">
    <source>
        <dbReference type="Proteomes" id="UP000006316"/>
    </source>
</evidence>
<dbReference type="EMBL" id="AJLS01000009">
    <property type="protein sequence ID" value="EKN71323.1"/>
    <property type="molecule type" value="Genomic_DNA"/>
</dbReference>
<dbReference type="PATRIC" id="fig|1117379.3.peg.321"/>
<feature type="transmembrane region" description="Helical" evidence="5">
    <location>
        <begin position="110"/>
        <end position="131"/>
    </location>
</feature>
<dbReference type="eggNOG" id="COG3307">
    <property type="taxonomic scope" value="Bacteria"/>
</dbReference>
<feature type="transmembrane region" description="Helical" evidence="5">
    <location>
        <begin position="55"/>
        <end position="73"/>
    </location>
</feature>
<feature type="transmembrane region" description="Helical" evidence="5">
    <location>
        <begin position="426"/>
        <end position="444"/>
    </location>
</feature>
<dbReference type="GO" id="GO:0016020">
    <property type="term" value="C:membrane"/>
    <property type="evidence" value="ECO:0007669"/>
    <property type="project" value="UniProtKB-SubCell"/>
</dbReference>
<dbReference type="PANTHER" id="PTHR37422">
    <property type="entry name" value="TEICHURONIC ACID BIOSYNTHESIS PROTEIN TUAE"/>
    <property type="match status" value="1"/>
</dbReference>